<dbReference type="Proteomes" id="UP000270866">
    <property type="component" value="Chromosome 7"/>
</dbReference>
<evidence type="ECO:0000256" key="2">
    <source>
        <dbReference type="SAM" id="Phobius"/>
    </source>
</evidence>
<feature type="signal peptide" evidence="3">
    <location>
        <begin position="1"/>
        <end position="21"/>
    </location>
</feature>
<keyword evidence="2" id="KW-0812">Transmembrane</keyword>
<keyword evidence="3" id="KW-0732">Signal</keyword>
<dbReference type="AlphaFoldDB" id="A0A3L6NRN1"/>
<feature type="transmembrane region" description="Helical" evidence="2">
    <location>
        <begin position="197"/>
        <end position="220"/>
    </location>
</feature>
<dbReference type="EMBL" id="MRCU01000004">
    <property type="protein sequence ID" value="RKK20821.1"/>
    <property type="molecule type" value="Genomic_DNA"/>
</dbReference>
<accession>A0A3L6NRN1</accession>
<keyword evidence="2" id="KW-0472">Membrane</keyword>
<comment type="caution">
    <text evidence="4">The sequence shown here is derived from an EMBL/GenBank/DDBJ whole genome shotgun (WGS) entry which is preliminary data.</text>
</comment>
<evidence type="ECO:0000313" key="5">
    <source>
        <dbReference type="Proteomes" id="UP000270866"/>
    </source>
</evidence>
<keyword evidence="2" id="KW-1133">Transmembrane helix</keyword>
<protein>
    <submittedName>
        <fullName evidence="4">Uncharacterized protein</fullName>
    </submittedName>
</protein>
<evidence type="ECO:0000313" key="4">
    <source>
        <dbReference type="EMBL" id="RKK20821.1"/>
    </source>
</evidence>
<evidence type="ECO:0000256" key="3">
    <source>
        <dbReference type="SAM" id="SignalP"/>
    </source>
</evidence>
<proteinExistence type="predicted"/>
<feature type="compositionally biased region" description="Polar residues" evidence="1">
    <location>
        <begin position="152"/>
        <end position="179"/>
    </location>
</feature>
<gene>
    <name evidence="4" type="ORF">BFJ65_g7514</name>
</gene>
<sequence>MQMNWVFVLIVSFACLAACDSKFIRPPPWNPNHGVDRDFSKNIRYRDGENISIIFESGDPTVDLYVWQMNPTNKKRGQHALVDREILSESASWKAEYDMGRYLRHGEDSVFWFGIYELGDQQTPLAESQYINVTIPDTVRLYTATVSETATSLQESPTLQLPPQFTTQPGPDTTATETPSGEERKASIGSGLTPPEVIGITVGASLGGTLVIVGIGWWFGCRKSARRGARYQQPYQWELKDREPAVYVSAPSRRIGY</sequence>
<reference evidence="4 5" key="1">
    <citation type="journal article" date="2018" name="Sci. Rep.">
        <title>Characterisation of pathogen-specific regions and novel effector candidates in Fusarium oxysporum f. sp. cepae.</title>
        <authorList>
            <person name="Armitage A.D."/>
            <person name="Taylor A."/>
            <person name="Sobczyk M.K."/>
            <person name="Baxter L."/>
            <person name="Greenfield B.P."/>
            <person name="Bates H.J."/>
            <person name="Wilson F."/>
            <person name="Jackson A.C."/>
            <person name="Ott S."/>
            <person name="Harrison R.J."/>
            <person name="Clarkson J.P."/>
        </authorList>
    </citation>
    <scope>NUCLEOTIDE SEQUENCE [LARGE SCALE GENOMIC DNA]</scope>
    <source>
        <strain evidence="4 5">FoC_Fus2</strain>
    </source>
</reference>
<organism evidence="4 5">
    <name type="scientific">Fusarium oxysporum f. sp. cepae</name>
    <dbReference type="NCBI Taxonomy" id="396571"/>
    <lineage>
        <taxon>Eukaryota</taxon>
        <taxon>Fungi</taxon>
        <taxon>Dikarya</taxon>
        <taxon>Ascomycota</taxon>
        <taxon>Pezizomycotina</taxon>
        <taxon>Sordariomycetes</taxon>
        <taxon>Hypocreomycetidae</taxon>
        <taxon>Hypocreales</taxon>
        <taxon>Nectriaceae</taxon>
        <taxon>Fusarium</taxon>
        <taxon>Fusarium oxysporum species complex</taxon>
    </lineage>
</organism>
<feature type="chain" id="PRO_5017951582" evidence="3">
    <location>
        <begin position="22"/>
        <end position="257"/>
    </location>
</feature>
<name>A0A3L6NRN1_FUSOX</name>
<feature type="region of interest" description="Disordered" evidence="1">
    <location>
        <begin position="152"/>
        <end position="192"/>
    </location>
</feature>
<evidence type="ECO:0000256" key="1">
    <source>
        <dbReference type="SAM" id="MobiDB-lite"/>
    </source>
</evidence>